<feature type="region of interest" description="Disordered" evidence="1">
    <location>
        <begin position="45"/>
        <end position="76"/>
    </location>
</feature>
<evidence type="ECO:0000313" key="2">
    <source>
        <dbReference type="EMBL" id="GAN95455.1"/>
    </source>
</evidence>
<dbReference type="EMBL" id="BANI01000025">
    <property type="protein sequence ID" value="GAN95455.1"/>
    <property type="molecule type" value="Genomic_DNA"/>
</dbReference>
<accession>A0A0D6PXF9</accession>
<evidence type="ECO:0000256" key="1">
    <source>
        <dbReference type="SAM" id="MobiDB-lite"/>
    </source>
</evidence>
<gene>
    <name evidence="2" type="ORF">Geu3261_0025_011</name>
</gene>
<sequence length="76" mass="8744">MATDPNRKLTREGLIARLFDAFAHTVPSDKDSMLDLLSEIAEAVDGRREQRKRPVRRLSAEERDKRAAERVKRLPS</sequence>
<dbReference type="Proteomes" id="UP000032675">
    <property type="component" value="Unassembled WGS sequence"/>
</dbReference>
<proteinExistence type="predicted"/>
<feature type="compositionally biased region" description="Basic and acidic residues" evidence="1">
    <location>
        <begin position="58"/>
        <end position="76"/>
    </location>
</feature>
<dbReference type="AlphaFoldDB" id="A0A0D6PXF9"/>
<organism evidence="2 3">
    <name type="scientific">Komagataeibacter europaeus NBRC 3261</name>
    <dbReference type="NCBI Taxonomy" id="1234669"/>
    <lineage>
        <taxon>Bacteria</taxon>
        <taxon>Pseudomonadati</taxon>
        <taxon>Pseudomonadota</taxon>
        <taxon>Alphaproteobacteria</taxon>
        <taxon>Acetobacterales</taxon>
        <taxon>Acetobacteraceae</taxon>
        <taxon>Komagataeibacter</taxon>
    </lineage>
</organism>
<reference evidence="2 3" key="1">
    <citation type="submission" date="2012-11" db="EMBL/GenBank/DDBJ databases">
        <title>Whole genome sequence of Gluconacetobacter europaeus NBRC3261.</title>
        <authorList>
            <person name="Azuma Y."/>
            <person name="Higashiura N."/>
            <person name="Hirakawa H."/>
            <person name="Matsushita K."/>
        </authorList>
    </citation>
    <scope>NUCLEOTIDE SEQUENCE [LARGE SCALE GENOMIC DNA]</scope>
    <source>
        <strain evidence="2 3">NBRC 3261</strain>
    </source>
</reference>
<evidence type="ECO:0000313" key="3">
    <source>
        <dbReference type="Proteomes" id="UP000032675"/>
    </source>
</evidence>
<comment type="caution">
    <text evidence="2">The sequence shown here is derived from an EMBL/GenBank/DDBJ whole genome shotgun (WGS) entry which is preliminary data.</text>
</comment>
<protein>
    <submittedName>
        <fullName evidence="2">Uncharacterized protein</fullName>
    </submittedName>
</protein>
<name>A0A0D6PXF9_KOMEU</name>